<comment type="caution">
    <text evidence="3">The sequence shown here is derived from an EMBL/GenBank/DDBJ whole genome shotgun (WGS) entry which is preliminary data.</text>
</comment>
<dbReference type="EMBL" id="CAMXCT030001772">
    <property type="protein sequence ID" value="CAL4780206.1"/>
    <property type="molecule type" value="Genomic_DNA"/>
</dbReference>
<sequence>MPAGHVLLGDRALVPVNGKVVALKKIKRTEVQSLTAKDLRVLPIKFDQQGSRRRDFPDAVANMSCDKLPGGELQLEGPATTLEVLKSLSMRSLTPVTDHERWIRSSEISKTDRSIYEMEVLSKVIEAFVMVDQVNLPNLKGGELLIRRWQLIKEAHRLSPLAPDYSAADLFMGWQQESGVQQTLAKHVSDQLRDQAAIAKEARKAREEAENRQVGAKRRSVRRSSNAEIVNGIVTTLNEMAGFAHPSNEKPSKAQKLAHQQLLCQVARMPRCAHRVQMREAVHELLHTGLSPYATEDEARSTVRSYSKGLVSLPESGASVFQASELLDEAGRDFLLDPQTHLFVEHFDAKSKVKPYMDEVLRFDDHAYHDFIGDLWERGMLTFGHSCRASITPFFVVKKSGKLRLVLDCRQANEHFKPPPDIAMAAAYSFGQLVVEHDQEVFVAQSDIKDYFYSIGLPDYLHPFFSLPPIRSDLLSGRIPELCGRDPSLVIFPQMKVVPMGWSWAMFFAQRIHQHQVMIGAGIPHHRVLADGRPAPVLKDESVVIVPYADNLNVIGTNKDEVQRVKDQAVAQLRKVGFRVHEEEDASLEAKALGFIINGSKRKIFPVPEKRDKVIQCLIWLSRRPRVSGRVVERIIGHCVHFFMLRREMLSIFRSVYDFKTAHYNKQVRLWRSAADECRWAANLLWICESDMGKQWSGEVTVSDACLSGTAACSMEIHAKDAAEIGSTRELWRYKSRSSCVKAREIVRQLDPFKDIETVSAELPRLDPFQLNLDFQNVPQELAQSDHWKVQFSSRMFHKEPITVIEGRATVQSIRHKTRSCKHFNKRHLHFGDNLGMVLAFDRGSLKQLAKSRDGLLIHALKEAVAKETKLKAPLSFSQMRMTVKGKNSEERRKNRAQVIKEKVSVPRFAGQTPLEMLAVSPRTAVDYHWRVFVFQNFCSLLELRTNTSSQVDHALTVFLNQSFEEGLDISEAQKAFAAVQEAFPVVGRQGLSRSRRSLKGWKNLDPGQSRTPLAWPFISLLALTMMQLGEVRCALCILTMFTTYIRPCEALKLLKRDVVRSTDLGVSWALNVNTSEEAQQSKVGLQDEAMLLDNKMLDYLGPALGVLPQGLPFTTLFEMQYPQLHRTWHATLAHLGLPMETADLYQLRHSGASWDRLKKVRSLLEIKLRGRWSSDASLKRYESHAKVAQLYEKLPDSIKKRADSSPQLLKEMVIAFTSRHTPTC</sequence>
<dbReference type="GO" id="GO:0003677">
    <property type="term" value="F:DNA binding"/>
    <property type="evidence" value="ECO:0007669"/>
    <property type="project" value="InterPro"/>
</dbReference>
<evidence type="ECO:0000313" key="4">
    <source>
        <dbReference type="EMBL" id="CAL1146269.1"/>
    </source>
</evidence>
<feature type="coiled-coil region" evidence="2">
    <location>
        <begin position="192"/>
        <end position="219"/>
    </location>
</feature>
<reference evidence="3" key="1">
    <citation type="submission" date="2022-10" db="EMBL/GenBank/DDBJ databases">
        <authorList>
            <person name="Chen Y."/>
            <person name="Dougan E. K."/>
            <person name="Chan C."/>
            <person name="Rhodes N."/>
            <person name="Thang M."/>
        </authorList>
    </citation>
    <scope>NUCLEOTIDE SEQUENCE</scope>
</reference>
<reference evidence="4" key="2">
    <citation type="submission" date="2024-04" db="EMBL/GenBank/DDBJ databases">
        <authorList>
            <person name="Chen Y."/>
            <person name="Shah S."/>
            <person name="Dougan E. K."/>
            <person name="Thang M."/>
            <person name="Chan C."/>
        </authorList>
    </citation>
    <scope>NUCLEOTIDE SEQUENCE [LARGE SCALE GENOMIC DNA]</scope>
</reference>
<evidence type="ECO:0000256" key="2">
    <source>
        <dbReference type="SAM" id="Coils"/>
    </source>
</evidence>
<gene>
    <name evidence="3" type="ORF">C1SCF055_LOCUS19687</name>
</gene>
<dbReference type="InterPro" id="IPR011010">
    <property type="entry name" value="DNA_brk_join_enz"/>
</dbReference>
<dbReference type="Proteomes" id="UP001152797">
    <property type="component" value="Unassembled WGS sequence"/>
</dbReference>
<proteinExistence type="predicted"/>
<dbReference type="OrthoDB" id="430550at2759"/>
<evidence type="ECO:0000256" key="1">
    <source>
        <dbReference type="ARBA" id="ARBA00023172"/>
    </source>
</evidence>
<dbReference type="SUPFAM" id="SSF56349">
    <property type="entry name" value="DNA breaking-rejoining enzymes"/>
    <property type="match status" value="1"/>
</dbReference>
<dbReference type="EMBL" id="CAMXCT010001772">
    <property type="protein sequence ID" value="CAI3992894.1"/>
    <property type="molecule type" value="Genomic_DNA"/>
</dbReference>
<dbReference type="Gene3D" id="3.10.10.10">
    <property type="entry name" value="HIV Type 1 Reverse Transcriptase, subunit A, domain 1"/>
    <property type="match status" value="1"/>
</dbReference>
<evidence type="ECO:0000313" key="5">
    <source>
        <dbReference type="Proteomes" id="UP001152797"/>
    </source>
</evidence>
<dbReference type="InterPro" id="IPR013762">
    <property type="entry name" value="Integrase-like_cat_sf"/>
</dbReference>
<organism evidence="3">
    <name type="scientific">Cladocopium goreaui</name>
    <dbReference type="NCBI Taxonomy" id="2562237"/>
    <lineage>
        <taxon>Eukaryota</taxon>
        <taxon>Sar</taxon>
        <taxon>Alveolata</taxon>
        <taxon>Dinophyceae</taxon>
        <taxon>Suessiales</taxon>
        <taxon>Symbiodiniaceae</taxon>
        <taxon>Cladocopium</taxon>
    </lineage>
</organism>
<dbReference type="Gene3D" id="3.30.70.270">
    <property type="match status" value="1"/>
</dbReference>
<accession>A0A9P1CIV9</accession>
<dbReference type="InterPro" id="IPR043502">
    <property type="entry name" value="DNA/RNA_pol_sf"/>
</dbReference>
<dbReference type="EMBL" id="CAMXCT020001772">
    <property type="protein sequence ID" value="CAL1146269.1"/>
    <property type="molecule type" value="Genomic_DNA"/>
</dbReference>
<dbReference type="GO" id="GO:0006310">
    <property type="term" value="P:DNA recombination"/>
    <property type="evidence" value="ECO:0007669"/>
    <property type="project" value="UniProtKB-KW"/>
</dbReference>
<keyword evidence="1" id="KW-0233">DNA recombination</keyword>
<dbReference type="SUPFAM" id="SSF56672">
    <property type="entry name" value="DNA/RNA polymerases"/>
    <property type="match status" value="1"/>
</dbReference>
<protein>
    <submittedName>
        <fullName evidence="3">Uncharacterized protein</fullName>
    </submittedName>
</protein>
<evidence type="ECO:0000313" key="3">
    <source>
        <dbReference type="EMBL" id="CAI3992894.1"/>
    </source>
</evidence>
<dbReference type="Gene3D" id="1.10.443.10">
    <property type="entry name" value="Intergrase catalytic core"/>
    <property type="match status" value="1"/>
</dbReference>
<keyword evidence="5" id="KW-1185">Reference proteome</keyword>
<dbReference type="GO" id="GO:0015074">
    <property type="term" value="P:DNA integration"/>
    <property type="evidence" value="ECO:0007669"/>
    <property type="project" value="InterPro"/>
</dbReference>
<dbReference type="AlphaFoldDB" id="A0A9P1CIV9"/>
<keyword evidence="2" id="KW-0175">Coiled coil</keyword>
<name>A0A9P1CIV9_9DINO</name>
<dbReference type="InterPro" id="IPR043128">
    <property type="entry name" value="Rev_trsase/Diguanyl_cyclase"/>
</dbReference>